<evidence type="ECO:0000313" key="2">
    <source>
        <dbReference type="Proteomes" id="UP000472276"/>
    </source>
</evidence>
<reference evidence="1" key="1">
    <citation type="submission" date="2025-08" db="UniProtKB">
        <authorList>
            <consortium name="Ensembl"/>
        </authorList>
    </citation>
    <scope>IDENTIFICATION</scope>
</reference>
<dbReference type="AlphaFoldDB" id="A0A668VA11"/>
<organism evidence="1 2">
    <name type="scientific">Oreochromis aureus</name>
    <name type="common">Israeli tilapia</name>
    <name type="synonym">Chromis aureus</name>
    <dbReference type="NCBI Taxonomy" id="47969"/>
    <lineage>
        <taxon>Eukaryota</taxon>
        <taxon>Metazoa</taxon>
        <taxon>Chordata</taxon>
        <taxon>Craniata</taxon>
        <taxon>Vertebrata</taxon>
        <taxon>Euteleostomi</taxon>
        <taxon>Actinopterygii</taxon>
        <taxon>Neopterygii</taxon>
        <taxon>Teleostei</taxon>
        <taxon>Neoteleostei</taxon>
        <taxon>Acanthomorphata</taxon>
        <taxon>Ovalentaria</taxon>
        <taxon>Cichlomorphae</taxon>
        <taxon>Cichliformes</taxon>
        <taxon>Cichlidae</taxon>
        <taxon>African cichlids</taxon>
        <taxon>Pseudocrenilabrinae</taxon>
        <taxon>Oreochromini</taxon>
        <taxon>Oreochromis</taxon>
    </lineage>
</organism>
<dbReference type="Proteomes" id="UP000472276">
    <property type="component" value="Unassembled WGS sequence"/>
</dbReference>
<dbReference type="Ensembl" id="ENSOABT00000049964.2">
    <property type="protein sequence ID" value="ENSOABP00000048711.1"/>
    <property type="gene ID" value="ENSOABG00000021728.2"/>
</dbReference>
<proteinExistence type="predicted"/>
<dbReference type="OMA" id="CAFDKKM"/>
<evidence type="ECO:0000313" key="1">
    <source>
        <dbReference type="Ensembl" id="ENSOABP00000048711.1"/>
    </source>
</evidence>
<keyword evidence="2" id="KW-1185">Reference proteome</keyword>
<reference evidence="1" key="2">
    <citation type="submission" date="2025-09" db="UniProtKB">
        <authorList>
            <consortium name="Ensembl"/>
        </authorList>
    </citation>
    <scope>IDENTIFICATION</scope>
</reference>
<protein>
    <submittedName>
        <fullName evidence="1">Uncharacterized protein</fullName>
    </submittedName>
</protein>
<sequence length="100" mass="10983">MQIPLLHFNVLWPDSEGGKSLTKLLLQSSTFFSPLAPRPPSPHSHTDPILSACLGILHALMLHPAASQYCAFDKKMQGQVKPQIHLHSKFTFAPSLRSAA</sequence>
<name>A0A668VA11_OREAU</name>
<accession>A0A668VA11</accession>